<keyword evidence="2" id="KW-1185">Reference proteome</keyword>
<comment type="caution">
    <text evidence="1">The sequence shown here is derived from an EMBL/GenBank/DDBJ whole genome shotgun (WGS) entry which is preliminary data.</text>
</comment>
<accession>A0ABQ9I368</accession>
<dbReference type="EMBL" id="JARBHB010000003">
    <property type="protein sequence ID" value="KAJ8890796.1"/>
    <property type="molecule type" value="Genomic_DNA"/>
</dbReference>
<dbReference type="Proteomes" id="UP001159363">
    <property type="component" value="Chromosome 3"/>
</dbReference>
<evidence type="ECO:0000313" key="1">
    <source>
        <dbReference type="EMBL" id="KAJ8890796.1"/>
    </source>
</evidence>
<organism evidence="1 2">
    <name type="scientific">Dryococelus australis</name>
    <dbReference type="NCBI Taxonomy" id="614101"/>
    <lineage>
        <taxon>Eukaryota</taxon>
        <taxon>Metazoa</taxon>
        <taxon>Ecdysozoa</taxon>
        <taxon>Arthropoda</taxon>
        <taxon>Hexapoda</taxon>
        <taxon>Insecta</taxon>
        <taxon>Pterygota</taxon>
        <taxon>Neoptera</taxon>
        <taxon>Polyneoptera</taxon>
        <taxon>Phasmatodea</taxon>
        <taxon>Verophasmatodea</taxon>
        <taxon>Anareolatae</taxon>
        <taxon>Phasmatidae</taxon>
        <taxon>Eurycanthinae</taxon>
        <taxon>Dryococelus</taxon>
    </lineage>
</organism>
<protein>
    <submittedName>
        <fullName evidence="1">Uncharacterized protein</fullName>
    </submittedName>
</protein>
<evidence type="ECO:0000313" key="2">
    <source>
        <dbReference type="Proteomes" id="UP001159363"/>
    </source>
</evidence>
<sequence>MEHASAADPGLHLACERGRYPRRLPPVAGPRTKPALCLSTLHPPGRTSRPCFKPILSAVVENRIDRLHRGNDFARCTGVARRQGMFLVTGHSPVLSPTHTRAHWVTHLNGPGVKTDIGALPMHFIISISSSRIRSRQPAEPSSEDRYTLHFESPLPAFIVEPPPVDALRHLALSCPGSRRPRRLHFHTGQLVRGLVFEYSQPPPPPPLPHQSLSIPYPPPGNATSCGMVAAPKLPWSHRTRRSTSPSLVLKAWADPGEGLHEHDVYPTIARLQSFRKAGSNCEWNGLPFILSMSCKVVECPSRVAAGIADDNGYTPWGVPGIKRVARAGRQWRVFIVRQAGGHASFFYLSTGPSLPVGLRGWGRGEGYMEVGCSPLPTLSQCCRRTRRIAKPFHIAVGMEFARWVNFANSEREKTGDPRENPPTSGIFLSRFPHAKISARPLHVPVECLSPTKTNHVRFSAGSRRDLSMWESCRIMSLVGGFSRGSPVLPVLVFQRCSPHLASHSSALKTSISLPAKGGLQLGKGSMESGVDLAYVRLCAVFSLFLFHCVSWFYACAAVRTQIFMSPYFLQGVKLKYECSIANDQVCWETEEGTSLRAGETVLTVRIQRRKCAYSEDTESNCAYSDDTEANCAYSDDTEAILFLKGETVLTVRIQRRDCTYSEDTVMIQRRYCTYSEDTEADCSYSDDTAAILCLQGDTVLTIRIQRRTVLTVRIQMQTVLAVMIQRRNCAYSEDTEANFAYMRIQRRGCAYSEDTEANCAYSEDTKANCAYSDDTEARLFLQGEIVLTVRIQRRTVLSVRIQRQTVVTVMIQWQTVLKVMIQWRHCSYSEDTEADCAYSDDTAAILCLQGETVLTVRIQRRSVLTVRIQRQIVLTVMIQRRYCTYSEDTEANCAYSDGTSAILCLHEDTEANCAYNEDREANCACSDDTEARLSLQSETVLTVRIQRRNCAYSEDTEANCAYSEDTEANCAYSDDTEARLFLHEDTEANCAYREDTEARLCLQLGYRGETVLTPIICKISSLILAQPADNGYTHIKGTAASVEQHTVCLTRSRWRAKSSSGWR</sequence>
<gene>
    <name evidence="1" type="ORF">PR048_010305</name>
</gene>
<proteinExistence type="predicted"/>
<name>A0ABQ9I368_9NEOP</name>
<reference evidence="1 2" key="1">
    <citation type="submission" date="2023-02" db="EMBL/GenBank/DDBJ databases">
        <title>LHISI_Scaffold_Assembly.</title>
        <authorList>
            <person name="Stuart O.P."/>
            <person name="Cleave R."/>
            <person name="Magrath M.J.L."/>
            <person name="Mikheyev A.S."/>
        </authorList>
    </citation>
    <scope>NUCLEOTIDE SEQUENCE [LARGE SCALE GENOMIC DNA]</scope>
    <source>
        <strain evidence="1">Daus_M_001</strain>
        <tissue evidence="1">Leg muscle</tissue>
    </source>
</reference>